<dbReference type="InterPro" id="IPR000394">
    <property type="entry name" value="RNA_pol_sigma_54"/>
</dbReference>
<evidence type="ECO:0000256" key="1">
    <source>
        <dbReference type="ARBA" id="ARBA00008798"/>
    </source>
</evidence>
<feature type="domain" description="RNA polymerase sigma factor 54 DNA-binding" evidence="9">
    <location>
        <begin position="280"/>
        <end position="441"/>
    </location>
</feature>
<evidence type="ECO:0000313" key="12">
    <source>
        <dbReference type="Proteomes" id="UP000070452"/>
    </source>
</evidence>
<dbReference type="Proteomes" id="UP000070452">
    <property type="component" value="Unassembled WGS sequence"/>
</dbReference>
<dbReference type="Pfam" id="PF00309">
    <property type="entry name" value="Sigma54_AID"/>
    <property type="match status" value="1"/>
</dbReference>
<accession>A0A132P8D3</accession>
<name>A0A132P8D3_ENTFC</name>
<keyword evidence="2" id="KW-0240">DNA-directed RNA polymerase</keyword>
<dbReference type="GO" id="GO:0006352">
    <property type="term" value="P:DNA-templated transcription initiation"/>
    <property type="evidence" value="ECO:0007669"/>
    <property type="project" value="InterPro"/>
</dbReference>
<dbReference type="PROSITE" id="PS00717">
    <property type="entry name" value="SIGMA54_1"/>
    <property type="match status" value="1"/>
</dbReference>
<dbReference type="PROSITE" id="PS00718">
    <property type="entry name" value="SIGMA54_2"/>
    <property type="match status" value="1"/>
</dbReference>
<keyword evidence="4" id="KW-0548">Nucleotidyltransferase</keyword>
<keyword evidence="5" id="KW-0805">Transcription regulation</keyword>
<protein>
    <submittedName>
        <fullName evidence="11">RNA polymerase sigma-54 factor</fullName>
    </submittedName>
</protein>
<dbReference type="AlphaFoldDB" id="A0A132P8D3"/>
<dbReference type="PRINTS" id="PR00045">
    <property type="entry name" value="SIGMA54FCT"/>
</dbReference>
<dbReference type="PANTHER" id="PTHR32248">
    <property type="entry name" value="RNA POLYMERASE SIGMA-54 FACTOR"/>
    <property type="match status" value="1"/>
</dbReference>
<feature type="domain" description="RNA polymerase sigma factor 54 core-binding" evidence="10">
    <location>
        <begin position="80"/>
        <end position="266"/>
    </location>
</feature>
<evidence type="ECO:0000313" key="11">
    <source>
        <dbReference type="EMBL" id="KWX18507.1"/>
    </source>
</evidence>
<dbReference type="Pfam" id="PF04963">
    <property type="entry name" value="Sigma54_CBD"/>
    <property type="match status" value="1"/>
</dbReference>
<dbReference type="Gene3D" id="1.10.10.1330">
    <property type="entry name" value="RNA polymerase sigma-54 factor, core-binding domain"/>
    <property type="match status" value="1"/>
</dbReference>
<keyword evidence="3" id="KW-0808">Transferase</keyword>
<dbReference type="EMBL" id="LRHK01000001">
    <property type="protein sequence ID" value="KWX18507.1"/>
    <property type="molecule type" value="Genomic_DNA"/>
</dbReference>
<dbReference type="InterPro" id="IPR038709">
    <property type="entry name" value="RpoN_core-bd_sf"/>
</dbReference>
<dbReference type="Pfam" id="PF04552">
    <property type="entry name" value="Sigma54_DBD"/>
    <property type="match status" value="1"/>
</dbReference>
<dbReference type="NCBIfam" id="TIGR02395">
    <property type="entry name" value="rpoN_sigma"/>
    <property type="match status" value="1"/>
</dbReference>
<evidence type="ECO:0000256" key="6">
    <source>
        <dbReference type="ARBA" id="ARBA00023082"/>
    </source>
</evidence>
<dbReference type="GO" id="GO:0003677">
    <property type="term" value="F:DNA binding"/>
    <property type="evidence" value="ECO:0007669"/>
    <property type="project" value="UniProtKB-KW"/>
</dbReference>
<keyword evidence="7" id="KW-0238">DNA-binding</keyword>
<dbReference type="Gene3D" id="1.10.10.60">
    <property type="entry name" value="Homeodomain-like"/>
    <property type="match status" value="1"/>
</dbReference>
<dbReference type="GO" id="GO:0000428">
    <property type="term" value="C:DNA-directed RNA polymerase complex"/>
    <property type="evidence" value="ECO:0007669"/>
    <property type="project" value="UniProtKB-KW"/>
</dbReference>
<keyword evidence="6" id="KW-0731">Sigma factor</keyword>
<evidence type="ECO:0000259" key="9">
    <source>
        <dbReference type="Pfam" id="PF04552"/>
    </source>
</evidence>
<evidence type="ECO:0000256" key="8">
    <source>
        <dbReference type="ARBA" id="ARBA00023163"/>
    </source>
</evidence>
<dbReference type="PROSITE" id="PS50044">
    <property type="entry name" value="SIGMA54_3"/>
    <property type="match status" value="1"/>
</dbReference>
<proteinExistence type="inferred from homology"/>
<dbReference type="GO" id="GO:0016779">
    <property type="term" value="F:nucleotidyltransferase activity"/>
    <property type="evidence" value="ECO:0007669"/>
    <property type="project" value="UniProtKB-KW"/>
</dbReference>
<dbReference type="GO" id="GO:0016987">
    <property type="term" value="F:sigma factor activity"/>
    <property type="evidence" value="ECO:0007669"/>
    <property type="project" value="UniProtKB-KW"/>
</dbReference>
<evidence type="ECO:0000256" key="2">
    <source>
        <dbReference type="ARBA" id="ARBA00022478"/>
    </source>
</evidence>
<comment type="similarity">
    <text evidence="1">Belongs to the sigma-54 factor family.</text>
</comment>
<dbReference type="PANTHER" id="PTHR32248:SF4">
    <property type="entry name" value="RNA POLYMERASE SIGMA-54 FACTOR"/>
    <property type="match status" value="1"/>
</dbReference>
<reference evidence="11 12" key="1">
    <citation type="submission" date="2016-01" db="EMBL/GenBank/DDBJ databases">
        <title>Molecular Mechanisms for transfer of large genomic segments between Enterococcus faecium strains.</title>
        <authorList>
            <person name="Garcia-Solache M.A."/>
            <person name="Lebreton F."/>
            <person name="Mclaughlin R.E."/>
            <person name="Whiteaker J.D."/>
            <person name="Gilmore M.S."/>
            <person name="Rice L.B."/>
        </authorList>
    </citation>
    <scope>NUCLEOTIDE SEQUENCE [LARGE SCALE GENOMIC DNA]</scope>
    <source>
        <strain evidence="11 12">D344RRF x C68</strain>
    </source>
</reference>
<evidence type="ECO:0000259" key="10">
    <source>
        <dbReference type="Pfam" id="PF04963"/>
    </source>
</evidence>
<dbReference type="InterPro" id="IPR007046">
    <property type="entry name" value="RNA_pol_sigma_54_core-bd"/>
</dbReference>
<evidence type="ECO:0000256" key="5">
    <source>
        <dbReference type="ARBA" id="ARBA00023015"/>
    </source>
</evidence>
<evidence type="ECO:0000256" key="7">
    <source>
        <dbReference type="ARBA" id="ARBA00023125"/>
    </source>
</evidence>
<keyword evidence="8" id="KW-0804">Transcription</keyword>
<dbReference type="GO" id="GO:0001216">
    <property type="term" value="F:DNA-binding transcription activator activity"/>
    <property type="evidence" value="ECO:0007669"/>
    <property type="project" value="InterPro"/>
</dbReference>
<sequence length="444" mass="51719">MKFEQNFSQKQQQTQKLAMTQHLQQSIQILQYNSEELLAFVENQAMENPLVEVVEPEWQPDYIKASSSSYEGEETNYLNQIPDTKGSLFDSLIEQVHLNYRDTFLRKIVLYLVEYIDLNGFLTISLEEAGKEIGAMPIQMLDALTLIQQLEPAGVGARSLQECLMLQTERDDYAPELAYIVLEECFEELVERKWKEIAQRFSVDLHAVQQIFDYLQTLSPSPGRIFDRSSELYIIPDVRVLVDDDKNVQVISNRKNQPNIRFQESYFKQMSQQADKETENYLKERKQEFEWLKKTILQRGDTILRVAQVIVSRQKAFFIDKERPIKPLTLKEVATEIDVHESTVSRAVNGKYLETDFGVFELKKFFTTRIPTNSTEQTEDLSADTAKKKLQELVDQEDKNKPLSDQKLVELLKKDEIAISRRTVAKYRDLLGIPSSSKRKRYDN</sequence>
<evidence type="ECO:0000256" key="3">
    <source>
        <dbReference type="ARBA" id="ARBA00022679"/>
    </source>
</evidence>
<dbReference type="PIRSF" id="PIRSF000774">
    <property type="entry name" value="RpoN"/>
    <property type="match status" value="1"/>
</dbReference>
<evidence type="ECO:0000256" key="4">
    <source>
        <dbReference type="ARBA" id="ARBA00022695"/>
    </source>
</evidence>
<dbReference type="InterPro" id="IPR007634">
    <property type="entry name" value="RNA_pol_sigma_54_DNA-bd"/>
</dbReference>
<dbReference type="RefSeq" id="WP_002317889.1">
    <property type="nucleotide sequence ID" value="NZ_LOQQ01000009.1"/>
</dbReference>
<gene>
    <name evidence="11" type="ORF">AWT83_08535</name>
</gene>
<comment type="caution">
    <text evidence="11">The sequence shown here is derived from an EMBL/GenBank/DDBJ whole genome shotgun (WGS) entry which is preliminary data.</text>
</comment>
<organism evidence="11 12">
    <name type="scientific">Enterococcus faecium</name>
    <name type="common">Streptococcus faecium</name>
    <dbReference type="NCBI Taxonomy" id="1352"/>
    <lineage>
        <taxon>Bacteria</taxon>
        <taxon>Bacillati</taxon>
        <taxon>Bacillota</taxon>
        <taxon>Bacilli</taxon>
        <taxon>Lactobacillales</taxon>
        <taxon>Enterococcaceae</taxon>
        <taxon>Enterococcus</taxon>
    </lineage>
</organism>